<dbReference type="CDD" id="cd06554">
    <property type="entry name" value="ASCH_ASC-1_like"/>
    <property type="match status" value="1"/>
</dbReference>
<dbReference type="Pfam" id="PF23134">
    <property type="entry name" value="TRIP4_3rd"/>
    <property type="match status" value="1"/>
</dbReference>
<keyword evidence="4" id="KW-1185">Reference proteome</keyword>
<evidence type="ECO:0000313" key="4">
    <source>
        <dbReference type="Proteomes" id="UP001186944"/>
    </source>
</evidence>
<dbReference type="PANTHER" id="PTHR12963">
    <property type="entry name" value="THYROID RECEPTOR INTERACTING PROTEIN RELATED"/>
    <property type="match status" value="1"/>
</dbReference>
<gene>
    <name evidence="3" type="ORF">FSP39_022297</name>
</gene>
<dbReference type="InterPro" id="IPR056993">
    <property type="entry name" value="TRIP4_3rd_dom"/>
</dbReference>
<dbReference type="GO" id="GO:0008270">
    <property type="term" value="F:zinc ion binding"/>
    <property type="evidence" value="ECO:0007669"/>
    <property type="project" value="InterPro"/>
</dbReference>
<evidence type="ECO:0000313" key="3">
    <source>
        <dbReference type="EMBL" id="KAK3098710.1"/>
    </source>
</evidence>
<proteinExistence type="predicted"/>
<dbReference type="InterPro" id="IPR009349">
    <property type="entry name" value="TRIP4/RQT4_C2HC5_Znf"/>
</dbReference>
<dbReference type="InterPro" id="IPR056994">
    <property type="entry name" value="TRI4_N"/>
</dbReference>
<dbReference type="InterPro" id="IPR015947">
    <property type="entry name" value="PUA-like_sf"/>
</dbReference>
<sequence>MNCQGGPGGIVCAVKVDIDKDAVLDWYAFVEEIIPKNSKAKEIYEDEVAHPFPGEAGEIHSDLPTFCHKIQYILGIGDAEEMREYMLEILDGSDPKVIEFIQQLLFKCQPSDKPPDNFKVYRKTDESEIYFGGKGKKSPEKQNKKTQSPEKSFQRENDTYHSTKVLNGFDQLDTTTSPTKSTDVKKKNKFIPLFSQEGQEKTVIKLSGRHICECQAAKHKLINNCTRCGRVVCEQEGSGPCLFCGNLVCTKEEQEILARGSKKSEQLRYRLMKDADRVQYLSNDKHKDLLPNTAARQKDGYEKAVKHKEKLLDYDKTSVRRTQVIDDESDYFSTDNKWLSKGQREKLKKREDELRAQRFASRKDRKVTLDFAGRQVLEEDSSASCNMYDVSDDVIQEIHFGAKPKHVRQQEDDLRDLVNPTIPVDAPKFVLPEDAVGVTRHKIGDKIPGGKKREGLRIQDKELLEMSDEGMCMSMHQPWASLLVKGIKVHEGRTWYTAHRGRLWIAATAKPPTPQEIHEQEQFYHYFKKDLKIELPSHYPVGCLLGCVDVVDCLSQEEYREKFPDGESASPFVFICENSQELVVKFPIKGKHKIWVARSPKPRKIMVLVLLKNTVIYQLQSRNVNLSLLSPTSWLEETYSSRINLKPAFCGELELIKYL</sequence>
<name>A0AA88YBB6_PINIB</name>
<dbReference type="GO" id="GO:0072344">
    <property type="term" value="P:rescue of stalled ribosome"/>
    <property type="evidence" value="ECO:0007669"/>
    <property type="project" value="InterPro"/>
</dbReference>
<reference evidence="3" key="1">
    <citation type="submission" date="2019-08" db="EMBL/GenBank/DDBJ databases">
        <title>The improved chromosome-level genome for the pearl oyster Pinctada fucata martensii using PacBio sequencing and Hi-C.</title>
        <authorList>
            <person name="Zheng Z."/>
        </authorList>
    </citation>
    <scope>NUCLEOTIDE SEQUENCE</scope>
    <source>
        <strain evidence="3">ZZ-2019</strain>
        <tissue evidence="3">Adductor muscle</tissue>
    </source>
</reference>
<dbReference type="Pfam" id="PF06221">
    <property type="entry name" value="zf-C2HC5"/>
    <property type="match status" value="1"/>
</dbReference>
<dbReference type="PANTHER" id="PTHR12963:SF4">
    <property type="entry name" value="ACTIVATING SIGNAL COINTEGRATOR 1"/>
    <property type="match status" value="1"/>
</dbReference>
<dbReference type="EMBL" id="VSWD01000007">
    <property type="protein sequence ID" value="KAK3098710.1"/>
    <property type="molecule type" value="Genomic_DNA"/>
</dbReference>
<feature type="region of interest" description="Disordered" evidence="1">
    <location>
        <begin position="130"/>
        <end position="157"/>
    </location>
</feature>
<dbReference type="Pfam" id="PF04266">
    <property type="entry name" value="ASCH"/>
    <property type="match status" value="1"/>
</dbReference>
<dbReference type="GO" id="GO:0005634">
    <property type="term" value="C:nucleus"/>
    <property type="evidence" value="ECO:0007669"/>
    <property type="project" value="InterPro"/>
</dbReference>
<dbReference type="FunFam" id="2.30.130.30:FF:000006">
    <property type="entry name" value="Putative_zinc_finger_motif_-_C2HC5-type /ASCH_domain_containing_protein_-_putative"/>
    <property type="match status" value="1"/>
</dbReference>
<dbReference type="InterPro" id="IPR039128">
    <property type="entry name" value="TRIP4-like"/>
</dbReference>
<dbReference type="Pfam" id="PF23135">
    <property type="entry name" value="TRI4_N"/>
    <property type="match status" value="1"/>
</dbReference>
<feature type="domain" description="ASCH" evidence="2">
    <location>
        <begin position="473"/>
        <end position="584"/>
    </location>
</feature>
<organism evidence="3 4">
    <name type="scientific">Pinctada imbricata</name>
    <name type="common">Atlantic pearl-oyster</name>
    <name type="synonym">Pinctada martensii</name>
    <dbReference type="NCBI Taxonomy" id="66713"/>
    <lineage>
        <taxon>Eukaryota</taxon>
        <taxon>Metazoa</taxon>
        <taxon>Spiralia</taxon>
        <taxon>Lophotrochozoa</taxon>
        <taxon>Mollusca</taxon>
        <taxon>Bivalvia</taxon>
        <taxon>Autobranchia</taxon>
        <taxon>Pteriomorphia</taxon>
        <taxon>Pterioida</taxon>
        <taxon>Pterioidea</taxon>
        <taxon>Pteriidae</taxon>
        <taxon>Pinctada</taxon>
    </lineage>
</organism>
<evidence type="ECO:0000256" key="1">
    <source>
        <dbReference type="SAM" id="MobiDB-lite"/>
    </source>
</evidence>
<protein>
    <recommendedName>
        <fullName evidence="2">ASCH domain-containing protein</fullName>
    </recommendedName>
</protein>
<dbReference type="Proteomes" id="UP001186944">
    <property type="component" value="Unassembled WGS sequence"/>
</dbReference>
<dbReference type="SUPFAM" id="SSF88697">
    <property type="entry name" value="PUA domain-like"/>
    <property type="match status" value="1"/>
</dbReference>
<dbReference type="AlphaFoldDB" id="A0AA88YBB6"/>
<dbReference type="Gene3D" id="2.30.130.30">
    <property type="entry name" value="Hypothetical protein"/>
    <property type="match status" value="1"/>
</dbReference>
<dbReference type="GO" id="GO:0180022">
    <property type="term" value="C:RQC-trigger complex"/>
    <property type="evidence" value="ECO:0007669"/>
    <property type="project" value="InterPro"/>
</dbReference>
<dbReference type="SMART" id="SM01022">
    <property type="entry name" value="ASCH"/>
    <property type="match status" value="1"/>
</dbReference>
<dbReference type="InterPro" id="IPR007374">
    <property type="entry name" value="ASCH_domain"/>
</dbReference>
<accession>A0AA88YBB6</accession>
<comment type="caution">
    <text evidence="3">The sequence shown here is derived from an EMBL/GenBank/DDBJ whole genome shotgun (WGS) entry which is preliminary data.</text>
</comment>
<evidence type="ECO:0000259" key="2">
    <source>
        <dbReference type="SMART" id="SM01022"/>
    </source>
</evidence>